<keyword evidence="2" id="KW-0472">Membrane</keyword>
<dbReference type="EMBL" id="JARJCM010000062">
    <property type="protein sequence ID" value="KAJ7033798.1"/>
    <property type="molecule type" value="Genomic_DNA"/>
</dbReference>
<proteinExistence type="predicted"/>
<feature type="non-terminal residue" evidence="3">
    <location>
        <position position="306"/>
    </location>
</feature>
<feature type="non-terminal residue" evidence="3">
    <location>
        <position position="1"/>
    </location>
</feature>
<evidence type="ECO:0000313" key="3">
    <source>
        <dbReference type="EMBL" id="KAJ7027340.1"/>
    </source>
</evidence>
<feature type="transmembrane region" description="Helical" evidence="2">
    <location>
        <begin position="219"/>
        <end position="240"/>
    </location>
</feature>
<protein>
    <submittedName>
        <fullName evidence="3">Uncharacterized protein</fullName>
    </submittedName>
</protein>
<comment type="caution">
    <text evidence="3">The sequence shown here is derived from an EMBL/GenBank/DDBJ whole genome shotgun (WGS) entry which is preliminary data.</text>
</comment>
<feature type="region of interest" description="Disordered" evidence="1">
    <location>
        <begin position="287"/>
        <end position="306"/>
    </location>
</feature>
<feature type="transmembrane region" description="Helical" evidence="2">
    <location>
        <begin position="103"/>
        <end position="121"/>
    </location>
</feature>
<dbReference type="AlphaFoldDB" id="A0AAD6SJP0"/>
<reference evidence="3" key="1">
    <citation type="submission" date="2023-03" db="EMBL/GenBank/DDBJ databases">
        <title>Massive genome expansion in bonnet fungi (Mycena s.s.) driven by repeated elements and novel gene families across ecological guilds.</title>
        <authorList>
            <consortium name="Lawrence Berkeley National Laboratory"/>
            <person name="Harder C.B."/>
            <person name="Miyauchi S."/>
            <person name="Viragh M."/>
            <person name="Kuo A."/>
            <person name="Thoen E."/>
            <person name="Andreopoulos B."/>
            <person name="Lu D."/>
            <person name="Skrede I."/>
            <person name="Drula E."/>
            <person name="Henrissat B."/>
            <person name="Morin E."/>
            <person name="Kohler A."/>
            <person name="Barry K."/>
            <person name="LaButti K."/>
            <person name="Morin E."/>
            <person name="Salamov A."/>
            <person name="Lipzen A."/>
            <person name="Mereny Z."/>
            <person name="Hegedus B."/>
            <person name="Baldrian P."/>
            <person name="Stursova M."/>
            <person name="Weitz H."/>
            <person name="Taylor A."/>
            <person name="Grigoriev I.V."/>
            <person name="Nagy L.G."/>
            <person name="Martin F."/>
            <person name="Kauserud H."/>
        </authorList>
    </citation>
    <scope>NUCLEOTIDE SEQUENCE</scope>
    <source>
        <strain evidence="3">CBHHK200</strain>
    </source>
</reference>
<feature type="compositionally biased region" description="Basic and acidic residues" evidence="1">
    <location>
        <begin position="294"/>
        <end position="306"/>
    </location>
</feature>
<accession>A0AAD6SJP0</accession>
<evidence type="ECO:0000313" key="5">
    <source>
        <dbReference type="Proteomes" id="UP001218188"/>
    </source>
</evidence>
<keyword evidence="2" id="KW-0812">Transmembrane</keyword>
<feature type="transmembrane region" description="Helical" evidence="2">
    <location>
        <begin position="31"/>
        <end position="49"/>
    </location>
</feature>
<sequence length="306" mass="32663">SHLVLPGVAVSNSSGGAGPASDPFAGAESQLAFAITSSVAFALIAWEYVAFLPHEIGLYRKPVWGTLPPYAFLGLRYGGILATFPLIFLSAVKINTCQAAASLSQAGIVVIITSSTIVFTFRTSSLWVDNRIVRGVLGALSFIVAICWTALATQYRAVVGPDAPFGSNCRVLRTVKWLPIGNVATTIFFITALILTLLKMQQYYQPRDSEVTSRVYRDNVLYLIGTTGTAATALVIKSLAPPSSALVLSTISTATVLTTAFGTRAFRNLMLATALEIDAEHSLPYPSSSPIVSHDSEKRYAHSELA</sequence>
<gene>
    <name evidence="3" type="ORF">C8F04DRAFT_1294424</name>
    <name evidence="4" type="ORF">C8F04DRAFT_1352696</name>
</gene>
<organism evidence="3 5">
    <name type="scientific">Mycena alexandri</name>
    <dbReference type="NCBI Taxonomy" id="1745969"/>
    <lineage>
        <taxon>Eukaryota</taxon>
        <taxon>Fungi</taxon>
        <taxon>Dikarya</taxon>
        <taxon>Basidiomycota</taxon>
        <taxon>Agaricomycotina</taxon>
        <taxon>Agaricomycetes</taxon>
        <taxon>Agaricomycetidae</taxon>
        <taxon>Agaricales</taxon>
        <taxon>Marasmiineae</taxon>
        <taxon>Mycenaceae</taxon>
        <taxon>Mycena</taxon>
    </lineage>
</organism>
<feature type="transmembrane region" description="Helical" evidence="2">
    <location>
        <begin position="70"/>
        <end position="91"/>
    </location>
</feature>
<evidence type="ECO:0000256" key="1">
    <source>
        <dbReference type="SAM" id="MobiDB-lite"/>
    </source>
</evidence>
<evidence type="ECO:0000313" key="4">
    <source>
        <dbReference type="EMBL" id="KAJ7033798.1"/>
    </source>
</evidence>
<name>A0AAD6SJP0_9AGAR</name>
<keyword evidence="5" id="KW-1185">Reference proteome</keyword>
<feature type="transmembrane region" description="Helical" evidence="2">
    <location>
        <begin position="133"/>
        <end position="157"/>
    </location>
</feature>
<dbReference type="EMBL" id="JARJCM010000125">
    <property type="protein sequence ID" value="KAJ7027340.1"/>
    <property type="molecule type" value="Genomic_DNA"/>
</dbReference>
<feature type="transmembrane region" description="Helical" evidence="2">
    <location>
        <begin position="177"/>
        <end position="198"/>
    </location>
</feature>
<keyword evidence="2" id="KW-1133">Transmembrane helix</keyword>
<evidence type="ECO:0000256" key="2">
    <source>
        <dbReference type="SAM" id="Phobius"/>
    </source>
</evidence>
<feature type="transmembrane region" description="Helical" evidence="2">
    <location>
        <begin position="246"/>
        <end position="266"/>
    </location>
</feature>
<dbReference type="Proteomes" id="UP001218188">
    <property type="component" value="Unassembled WGS sequence"/>
</dbReference>